<evidence type="ECO:0000313" key="8">
    <source>
        <dbReference type="Proteomes" id="UP000199334"/>
    </source>
</evidence>
<accession>A0A1H0ESW8</accession>
<name>A0A1H0ESW8_9BACI</name>
<dbReference type="EMBL" id="FNIG01000010">
    <property type="protein sequence ID" value="SDN85406.1"/>
    <property type="molecule type" value="Genomic_DNA"/>
</dbReference>
<dbReference type="Proteomes" id="UP000199334">
    <property type="component" value="Unassembled WGS sequence"/>
</dbReference>
<dbReference type="AlphaFoldDB" id="A0A1H0ESW8"/>
<dbReference type="GO" id="GO:0016020">
    <property type="term" value="C:membrane"/>
    <property type="evidence" value="ECO:0007669"/>
    <property type="project" value="UniProtKB-SubCell"/>
</dbReference>
<dbReference type="RefSeq" id="WP_093857614.1">
    <property type="nucleotide sequence ID" value="NZ_BJVZ01000007.1"/>
</dbReference>
<keyword evidence="4 5" id="KW-0472">Membrane</keyword>
<dbReference type="Pfam" id="PF12698">
    <property type="entry name" value="ABC2_membrane_3"/>
    <property type="match status" value="1"/>
</dbReference>
<evidence type="ECO:0000256" key="2">
    <source>
        <dbReference type="ARBA" id="ARBA00022692"/>
    </source>
</evidence>
<proteinExistence type="predicted"/>
<dbReference type="GO" id="GO:0140359">
    <property type="term" value="F:ABC-type transporter activity"/>
    <property type="evidence" value="ECO:0007669"/>
    <property type="project" value="InterPro"/>
</dbReference>
<feature type="transmembrane region" description="Helical" evidence="5">
    <location>
        <begin position="200"/>
        <end position="222"/>
    </location>
</feature>
<evidence type="ECO:0000256" key="5">
    <source>
        <dbReference type="SAM" id="Phobius"/>
    </source>
</evidence>
<protein>
    <recommendedName>
        <fullName evidence="6">ABC-2 type transporter transmembrane domain-containing protein</fullName>
    </recommendedName>
</protein>
<feature type="domain" description="ABC-2 type transporter transmembrane" evidence="6">
    <location>
        <begin position="64"/>
        <end position="274"/>
    </location>
</feature>
<comment type="subcellular location">
    <subcellularLocation>
        <location evidence="1">Membrane</location>
        <topology evidence="1">Multi-pass membrane protein</topology>
    </subcellularLocation>
</comment>
<dbReference type="InterPro" id="IPR013525">
    <property type="entry name" value="ABC2_TM"/>
</dbReference>
<keyword evidence="8" id="KW-1185">Reference proteome</keyword>
<feature type="transmembrane region" description="Helical" evidence="5">
    <location>
        <begin position="21"/>
        <end position="42"/>
    </location>
</feature>
<evidence type="ECO:0000256" key="4">
    <source>
        <dbReference type="ARBA" id="ARBA00023136"/>
    </source>
</evidence>
<evidence type="ECO:0000256" key="1">
    <source>
        <dbReference type="ARBA" id="ARBA00004141"/>
    </source>
</evidence>
<evidence type="ECO:0000259" key="6">
    <source>
        <dbReference type="Pfam" id="PF12698"/>
    </source>
</evidence>
<reference evidence="7 8" key="1">
    <citation type="submission" date="2016-10" db="EMBL/GenBank/DDBJ databases">
        <authorList>
            <person name="de Groot N.N."/>
        </authorList>
    </citation>
    <scope>NUCLEOTIDE SEQUENCE [LARGE SCALE GENOMIC DNA]</scope>
    <source>
        <strain evidence="7 8">CGMCC 1.3442</strain>
    </source>
</reference>
<feature type="transmembrane region" description="Helical" evidence="5">
    <location>
        <begin position="118"/>
        <end position="142"/>
    </location>
</feature>
<organism evidence="7 8">
    <name type="scientific">Tenuibacillus multivorans</name>
    <dbReference type="NCBI Taxonomy" id="237069"/>
    <lineage>
        <taxon>Bacteria</taxon>
        <taxon>Bacillati</taxon>
        <taxon>Bacillota</taxon>
        <taxon>Bacilli</taxon>
        <taxon>Bacillales</taxon>
        <taxon>Bacillaceae</taxon>
        <taxon>Tenuibacillus</taxon>
    </lineage>
</organism>
<evidence type="ECO:0000313" key="7">
    <source>
        <dbReference type="EMBL" id="SDN85406.1"/>
    </source>
</evidence>
<feature type="transmembrane region" description="Helical" evidence="5">
    <location>
        <begin position="228"/>
        <end position="251"/>
    </location>
</feature>
<keyword evidence="3 5" id="KW-1133">Transmembrane helix</keyword>
<sequence length="309" mass="34686">MKNKYFAYSYLSIKTLILNKSLLFGFIFNLIIALIASLYMIIFQPDFMSNALANRIPEFGSSIGLLNIIAIMVVFFLFGNVATMMQSVIDDRDSKVSEIINTSIYENHYLVGKLVSSFVLISVTIISTAIAFLIAGIVFAIFNPYDFKIYTDIVKPLITSLNFENVMFMFGCVGIGHLMLITSILFALGTSIKANSAVDAFPVSLLVLTPYFLLFGLLIFLPTGNSDLWISISSIMSFIPLFSPIFILMYVFLEGFTILAYAAIFISIVYLIMIFKGVVNVYSYAFYMSEKISLKKIILLALKGRVRFR</sequence>
<feature type="transmembrane region" description="Helical" evidence="5">
    <location>
        <begin position="62"/>
        <end position="82"/>
    </location>
</feature>
<evidence type="ECO:0000256" key="3">
    <source>
        <dbReference type="ARBA" id="ARBA00022989"/>
    </source>
</evidence>
<dbReference type="OrthoDB" id="2969163at2"/>
<feature type="transmembrane region" description="Helical" evidence="5">
    <location>
        <begin position="258"/>
        <end position="275"/>
    </location>
</feature>
<gene>
    <name evidence="7" type="ORF">SAMN05216498_0048</name>
</gene>
<keyword evidence="2 5" id="KW-0812">Transmembrane</keyword>
<feature type="transmembrane region" description="Helical" evidence="5">
    <location>
        <begin position="166"/>
        <end position="188"/>
    </location>
</feature>